<keyword evidence="3" id="KW-0548">Nucleotidyltransferase</keyword>
<dbReference type="RefSeq" id="WP_221639949.1">
    <property type="nucleotide sequence ID" value="NZ_VFOZ01000001.1"/>
</dbReference>
<gene>
    <name evidence="3" type="ORF">FB559_2094</name>
</gene>
<dbReference type="Gene3D" id="3.40.50.720">
    <property type="entry name" value="NAD(P)-binding Rossmann-like Domain"/>
    <property type="match status" value="1"/>
</dbReference>
<dbReference type="EMBL" id="VFOZ01000001">
    <property type="protein sequence ID" value="TQL96555.1"/>
    <property type="molecule type" value="Genomic_DNA"/>
</dbReference>
<feature type="domain" description="THIF-type NAD/FAD binding fold" evidence="2">
    <location>
        <begin position="168"/>
        <end position="319"/>
    </location>
</feature>
<dbReference type="AlphaFoldDB" id="A0A543CHI4"/>
<name>A0A543CHI4_9ACTN</name>
<dbReference type="SUPFAM" id="SSF69572">
    <property type="entry name" value="Activating enzymes of the ubiquitin-like proteins"/>
    <property type="match status" value="1"/>
</dbReference>
<evidence type="ECO:0000313" key="4">
    <source>
        <dbReference type="Proteomes" id="UP000316096"/>
    </source>
</evidence>
<keyword evidence="3" id="KW-0808">Transferase</keyword>
<keyword evidence="4" id="KW-1185">Reference proteome</keyword>
<dbReference type="PANTHER" id="PTHR43267">
    <property type="entry name" value="TRNA THREONYLCARBAMOYLADENOSINE DEHYDRATASE"/>
    <property type="match status" value="1"/>
</dbReference>
<sequence length="427" mass="45631">MTADMILISQEAAQLIKTSGLWGHLSLRISEPDALAGVISVSEQQKVMRPAALEPRNHVLRCAGTGSGVWYRVGPELHGAALLVSVRSSGLTLEGFRGHVPSGFKTPGAMAYYALTYAPGVHDPPYNEGQIPELMAWHVSADGAWPISTQVEPQTLGLSQFAPSWPVAELSESTVMLVGGGSIGGAAAHALALYGVGNLLLVDPDRLGWHNLVRHVTSSRHVGRYKVDALADELAQIRSETRTEALRLDVVVDADRIRPLLRRTHVVLCAADGIAPRRVVSHLARRAGIDTVLACVLQDGAFGEILRLRPWADRGCLVCERETLATAGGMDIEPSLDAGYGTGTRHRPMTAVGGDLHLVGQLAAKVAVATVLERRGQADQRLPGEHTVWALRPQPGAAPPFDLSRSGELRWSPAHPPRPGCPTCQAP</sequence>
<dbReference type="InterPro" id="IPR035985">
    <property type="entry name" value="Ubiquitin-activating_enz"/>
</dbReference>
<protein>
    <submittedName>
        <fullName evidence="3">Molybdopterin/thiamine biosynthesis adenylyltransferase</fullName>
    </submittedName>
</protein>
<dbReference type="InterPro" id="IPR045886">
    <property type="entry name" value="ThiF/MoeB/HesA"/>
</dbReference>
<evidence type="ECO:0000256" key="1">
    <source>
        <dbReference type="SAM" id="MobiDB-lite"/>
    </source>
</evidence>
<feature type="region of interest" description="Disordered" evidence="1">
    <location>
        <begin position="391"/>
        <end position="427"/>
    </location>
</feature>
<proteinExistence type="predicted"/>
<evidence type="ECO:0000313" key="3">
    <source>
        <dbReference type="EMBL" id="TQL96555.1"/>
    </source>
</evidence>
<comment type="caution">
    <text evidence="3">The sequence shown here is derived from an EMBL/GenBank/DDBJ whole genome shotgun (WGS) entry which is preliminary data.</text>
</comment>
<evidence type="ECO:0000259" key="2">
    <source>
        <dbReference type="Pfam" id="PF00899"/>
    </source>
</evidence>
<dbReference type="Pfam" id="PF00899">
    <property type="entry name" value="ThiF"/>
    <property type="match status" value="1"/>
</dbReference>
<dbReference type="InterPro" id="IPR000594">
    <property type="entry name" value="ThiF_NAD_FAD-bd"/>
</dbReference>
<dbReference type="GO" id="GO:0061503">
    <property type="term" value="F:tRNA threonylcarbamoyladenosine dehydratase"/>
    <property type="evidence" value="ECO:0007669"/>
    <property type="project" value="TreeGrafter"/>
</dbReference>
<organism evidence="3 4">
    <name type="scientific">Actinoallomurus bryophytorum</name>
    <dbReference type="NCBI Taxonomy" id="1490222"/>
    <lineage>
        <taxon>Bacteria</taxon>
        <taxon>Bacillati</taxon>
        <taxon>Actinomycetota</taxon>
        <taxon>Actinomycetes</taxon>
        <taxon>Streptosporangiales</taxon>
        <taxon>Thermomonosporaceae</taxon>
        <taxon>Actinoallomurus</taxon>
    </lineage>
</organism>
<dbReference type="GO" id="GO:0061504">
    <property type="term" value="P:cyclic threonylcarbamoyladenosine biosynthetic process"/>
    <property type="evidence" value="ECO:0007669"/>
    <property type="project" value="TreeGrafter"/>
</dbReference>
<accession>A0A543CHI4</accession>
<dbReference type="GO" id="GO:0016779">
    <property type="term" value="F:nucleotidyltransferase activity"/>
    <property type="evidence" value="ECO:0007669"/>
    <property type="project" value="UniProtKB-KW"/>
</dbReference>
<dbReference type="Proteomes" id="UP000316096">
    <property type="component" value="Unassembled WGS sequence"/>
</dbReference>
<dbReference type="PANTHER" id="PTHR43267:SF1">
    <property type="entry name" value="TRNA THREONYLCARBAMOYLADENOSINE DEHYDRATASE"/>
    <property type="match status" value="1"/>
</dbReference>
<reference evidence="3 4" key="1">
    <citation type="submission" date="2019-06" db="EMBL/GenBank/DDBJ databases">
        <title>Sequencing the genomes of 1000 actinobacteria strains.</title>
        <authorList>
            <person name="Klenk H.-P."/>
        </authorList>
    </citation>
    <scope>NUCLEOTIDE SEQUENCE [LARGE SCALE GENOMIC DNA]</scope>
    <source>
        <strain evidence="3 4">DSM 102200</strain>
    </source>
</reference>
<dbReference type="GO" id="GO:0008641">
    <property type="term" value="F:ubiquitin-like modifier activating enzyme activity"/>
    <property type="evidence" value="ECO:0007669"/>
    <property type="project" value="InterPro"/>
</dbReference>